<dbReference type="AlphaFoldDB" id="M5J4R1"/>
<reference evidence="8 9" key="1">
    <citation type="journal article" date="2013" name="Genome Announc.">
        <title>Genome Sequence of Lactobacillus saerimneri 30a (Formerly Lactobacillus sp. Strain 30a), a Reference Lactic Acid Bacterium Strain Producing Biogenic Amines.</title>
        <authorList>
            <person name="Romano A."/>
            <person name="Trip H."/>
            <person name="Campbell-Sills H."/>
            <person name="Bouchez O."/>
            <person name="Sherman D."/>
            <person name="Lolkema J.S."/>
            <person name="Lucas P.M."/>
        </authorList>
    </citation>
    <scope>NUCLEOTIDE SEQUENCE [LARGE SCALE GENOMIC DNA]</scope>
    <source>
        <strain evidence="8 9">30a</strain>
    </source>
</reference>
<dbReference type="InterPro" id="IPR044068">
    <property type="entry name" value="CB"/>
</dbReference>
<dbReference type="Pfam" id="PF14659">
    <property type="entry name" value="Phage_int_SAM_3"/>
    <property type="match status" value="1"/>
</dbReference>
<evidence type="ECO:0000313" key="8">
    <source>
        <dbReference type="EMBL" id="EKW99418.1"/>
    </source>
</evidence>
<dbReference type="SUPFAM" id="SSF56349">
    <property type="entry name" value="DNA breaking-rejoining enzymes"/>
    <property type="match status" value="1"/>
</dbReference>
<evidence type="ECO:0000256" key="2">
    <source>
        <dbReference type="ARBA" id="ARBA00022908"/>
    </source>
</evidence>
<evidence type="ECO:0000259" key="6">
    <source>
        <dbReference type="PROSITE" id="PS51898"/>
    </source>
</evidence>
<evidence type="ECO:0000259" key="7">
    <source>
        <dbReference type="PROSITE" id="PS51900"/>
    </source>
</evidence>
<protein>
    <submittedName>
        <fullName evidence="8">Phage integrase</fullName>
    </submittedName>
</protein>
<feature type="domain" description="Tyr recombinase" evidence="6">
    <location>
        <begin position="167"/>
        <end position="369"/>
    </location>
</feature>
<dbReference type="InterPro" id="IPR004107">
    <property type="entry name" value="Integrase_SAM-like_N"/>
</dbReference>
<dbReference type="PATRIC" id="fig|1227363.6.peg.491"/>
<dbReference type="GO" id="GO:0003677">
    <property type="term" value="F:DNA binding"/>
    <property type="evidence" value="ECO:0007669"/>
    <property type="project" value="UniProtKB-UniRule"/>
</dbReference>
<name>M5J4R1_9LACO</name>
<dbReference type="Proteomes" id="UP000011912">
    <property type="component" value="Unassembled WGS sequence"/>
</dbReference>
<dbReference type="InterPro" id="IPR002104">
    <property type="entry name" value="Integrase_catalytic"/>
</dbReference>
<keyword evidence="2" id="KW-0229">DNA integration</keyword>
<dbReference type="PROSITE" id="PS51898">
    <property type="entry name" value="TYR_RECOMBINASE"/>
    <property type="match status" value="1"/>
</dbReference>
<organism evidence="8 9">
    <name type="scientific">Ligilactobacillus saerimneri 30a</name>
    <dbReference type="NCBI Taxonomy" id="1227363"/>
    <lineage>
        <taxon>Bacteria</taxon>
        <taxon>Bacillati</taxon>
        <taxon>Bacillota</taxon>
        <taxon>Bacilli</taxon>
        <taxon>Lactobacillales</taxon>
        <taxon>Lactobacillaceae</taxon>
        <taxon>Ligilactobacillus</taxon>
    </lineage>
</organism>
<evidence type="ECO:0000256" key="3">
    <source>
        <dbReference type="ARBA" id="ARBA00023125"/>
    </source>
</evidence>
<proteinExistence type="inferred from homology"/>
<dbReference type="InterPro" id="IPR028259">
    <property type="entry name" value="AP2-like_int_N"/>
</dbReference>
<feature type="domain" description="Core-binding (CB)" evidence="7">
    <location>
        <begin position="65"/>
        <end position="144"/>
    </location>
</feature>
<dbReference type="GO" id="GO:0006310">
    <property type="term" value="P:DNA recombination"/>
    <property type="evidence" value="ECO:0007669"/>
    <property type="project" value="UniProtKB-KW"/>
</dbReference>
<dbReference type="InterPro" id="IPR013762">
    <property type="entry name" value="Integrase-like_cat_sf"/>
</dbReference>
<dbReference type="EMBL" id="ANAG01000007">
    <property type="protein sequence ID" value="EKW99418.1"/>
    <property type="molecule type" value="Genomic_DNA"/>
</dbReference>
<dbReference type="PANTHER" id="PTHR30349">
    <property type="entry name" value="PHAGE INTEGRASE-RELATED"/>
    <property type="match status" value="1"/>
</dbReference>
<dbReference type="RefSeq" id="WP_009552384.1">
    <property type="nucleotide sequence ID" value="NZ_ANAG01000007.1"/>
</dbReference>
<dbReference type="Gene3D" id="1.10.150.130">
    <property type="match status" value="1"/>
</dbReference>
<evidence type="ECO:0000313" key="9">
    <source>
        <dbReference type="Proteomes" id="UP000011912"/>
    </source>
</evidence>
<keyword evidence="9" id="KW-1185">Reference proteome</keyword>
<evidence type="ECO:0000256" key="1">
    <source>
        <dbReference type="ARBA" id="ARBA00008857"/>
    </source>
</evidence>
<dbReference type="PANTHER" id="PTHR30349:SF64">
    <property type="entry name" value="PROPHAGE INTEGRASE INTD-RELATED"/>
    <property type="match status" value="1"/>
</dbReference>
<comment type="caution">
    <text evidence="8">The sequence shown here is derived from an EMBL/GenBank/DDBJ whole genome shotgun (WGS) entry which is preliminary data.</text>
</comment>
<dbReference type="Pfam" id="PF00589">
    <property type="entry name" value="Phage_integrase"/>
    <property type="match status" value="1"/>
</dbReference>
<gene>
    <name evidence="8" type="ORF">D271_02524</name>
</gene>
<dbReference type="GO" id="GO:0015074">
    <property type="term" value="P:DNA integration"/>
    <property type="evidence" value="ECO:0007669"/>
    <property type="project" value="UniProtKB-KW"/>
</dbReference>
<evidence type="ECO:0000256" key="5">
    <source>
        <dbReference type="PROSITE-ProRule" id="PRU01248"/>
    </source>
</evidence>
<sequence>MATFKKYKTKKGMFWRYQVCIIDPMTGKKRFKSKSGFATKRDAKIAADELEKQIHTGGYSQASDITFSELADMWLESYQLTVRESTFSVSKSMLKNDLLPFFGPKKIANITALDCQRAVNYWSQRMVTFYRRFYLLKRILNYALNLQLIDRVVADAVIVPRRKKTDSSKNFYTKDELQIFLAYAQKIVDPQLYTLFRLLAFSGLRKGEAFALTWSDVNFAEGYVDVNKTTSFDYTGNITIHDPKTSSSFRKVYIDHKTVDILKKWRAEQARWLLTKGINTLNKQQLVFSTRNNGLIEGAHILRKMAEIAKKANLHRITLHGFRHTYATLAVQGGMPVKELQAQLGHTDVQTTLNIYTSVTTEQRKETADKYTAFVNF</sequence>
<keyword evidence="4" id="KW-0233">DNA recombination</keyword>
<keyword evidence="3 5" id="KW-0238">DNA-binding</keyword>
<accession>M5J4R1</accession>
<dbReference type="STRING" id="1227363.D271_02524"/>
<dbReference type="InterPro" id="IPR011010">
    <property type="entry name" value="DNA_brk_join_enz"/>
</dbReference>
<dbReference type="PROSITE" id="PS51900">
    <property type="entry name" value="CB"/>
    <property type="match status" value="1"/>
</dbReference>
<dbReference type="InterPro" id="IPR010998">
    <property type="entry name" value="Integrase_recombinase_N"/>
</dbReference>
<dbReference type="Gene3D" id="1.10.443.10">
    <property type="entry name" value="Intergrase catalytic core"/>
    <property type="match status" value="1"/>
</dbReference>
<comment type="similarity">
    <text evidence="1">Belongs to the 'phage' integrase family.</text>
</comment>
<evidence type="ECO:0000256" key="4">
    <source>
        <dbReference type="ARBA" id="ARBA00023172"/>
    </source>
</evidence>
<dbReference type="InterPro" id="IPR050090">
    <property type="entry name" value="Tyrosine_recombinase_XerCD"/>
</dbReference>
<dbReference type="CDD" id="cd01189">
    <property type="entry name" value="INT_ICEBs1_C_like"/>
    <property type="match status" value="1"/>
</dbReference>
<dbReference type="Pfam" id="PF14657">
    <property type="entry name" value="Arm-DNA-bind_4"/>
    <property type="match status" value="1"/>
</dbReference>